<gene>
    <name evidence="3" type="ORF">SAMN02982922_2584</name>
</gene>
<dbReference type="GO" id="GO:0008610">
    <property type="term" value="P:lipid biosynthetic process"/>
    <property type="evidence" value="ECO:0007669"/>
    <property type="project" value="UniProtKB-ARBA"/>
</dbReference>
<protein>
    <submittedName>
        <fullName evidence="3">Fatty acid desaturase</fullName>
    </submittedName>
</protein>
<dbReference type="GO" id="GO:0016020">
    <property type="term" value="C:membrane"/>
    <property type="evidence" value="ECO:0007669"/>
    <property type="project" value="TreeGrafter"/>
</dbReference>
<dbReference type="Pfam" id="PF00487">
    <property type="entry name" value="FA_desaturase"/>
    <property type="match status" value="1"/>
</dbReference>
<dbReference type="InterPro" id="IPR005804">
    <property type="entry name" value="FA_desaturase_dom"/>
</dbReference>
<dbReference type="Proteomes" id="UP000193083">
    <property type="component" value="Unassembled WGS sequence"/>
</dbReference>
<organism evidence="3 4">
    <name type="scientific">Mesorhizobium australicum</name>
    <dbReference type="NCBI Taxonomy" id="536018"/>
    <lineage>
        <taxon>Bacteria</taxon>
        <taxon>Pseudomonadati</taxon>
        <taxon>Pseudomonadota</taxon>
        <taxon>Alphaproteobacteria</taxon>
        <taxon>Hyphomicrobiales</taxon>
        <taxon>Phyllobacteriaceae</taxon>
        <taxon>Mesorhizobium</taxon>
    </lineage>
</organism>
<feature type="transmembrane region" description="Helical" evidence="1">
    <location>
        <begin position="21"/>
        <end position="42"/>
    </location>
</feature>
<evidence type="ECO:0000256" key="1">
    <source>
        <dbReference type="SAM" id="Phobius"/>
    </source>
</evidence>
<feature type="domain" description="Fatty acid desaturase" evidence="2">
    <location>
        <begin position="48"/>
        <end position="283"/>
    </location>
</feature>
<keyword evidence="1" id="KW-1133">Transmembrane helix</keyword>
<feature type="transmembrane region" description="Helical" evidence="1">
    <location>
        <begin position="179"/>
        <end position="196"/>
    </location>
</feature>
<name>A0A1X7NTC8_9HYPH</name>
<accession>A0A1X7NTC8</accession>
<sequence>MREYGYNLDQKRVKALSELQPWRTAAAIALDWATIAAAIAFSEWMDTAWALVLAWMVIGGRMHAMGVLIHDFAHYRFIPNKKASEWVGDVLLAWPLLTFVDGYRKNHLAHHRYTNTEKDPDWKIKLGTRHFTFPQSWQYAIMNLLGYLVGISSYRDMKSIVVRLSDDEGRPLHYQLKRFGFYIAMAFVFFLTGAWHGFVLYWLLPFFTFMLLFLYIRSVAEHFGSMDYESELGSSRTVYPYLWERAFFAPHNVNYHLDHHLYPSVPFYNLPKLHAALMADPEFAAGAHITRGYSTGLVRECLAPAPKAQPADNPAPAE</sequence>
<dbReference type="GO" id="GO:0016717">
    <property type="term" value="F:oxidoreductase activity, acting on paired donors, with oxidation of a pair of donors resulting in the reduction of molecular oxygen to two molecules of water"/>
    <property type="evidence" value="ECO:0007669"/>
    <property type="project" value="TreeGrafter"/>
</dbReference>
<keyword evidence="4" id="KW-1185">Reference proteome</keyword>
<dbReference type="InterPro" id="IPR012171">
    <property type="entry name" value="Fatty_acid_desaturase"/>
</dbReference>
<dbReference type="PANTHER" id="PTHR19353:SF19">
    <property type="entry name" value="DELTA(5) FATTY ACID DESATURASE C-RELATED"/>
    <property type="match status" value="1"/>
</dbReference>
<evidence type="ECO:0000259" key="2">
    <source>
        <dbReference type="Pfam" id="PF00487"/>
    </source>
</evidence>
<dbReference type="OrthoDB" id="9792534at2"/>
<proteinExistence type="predicted"/>
<dbReference type="CDD" id="cd03510">
    <property type="entry name" value="Rhizobitoxine-FADS-like"/>
    <property type="match status" value="1"/>
</dbReference>
<keyword evidence="1" id="KW-0812">Transmembrane</keyword>
<dbReference type="AlphaFoldDB" id="A0A1X7NTC8"/>
<dbReference type="RefSeq" id="WP_085464514.1">
    <property type="nucleotide sequence ID" value="NZ_FXBL01000004.1"/>
</dbReference>
<evidence type="ECO:0000313" key="3">
    <source>
        <dbReference type="EMBL" id="SMH41507.1"/>
    </source>
</evidence>
<reference evidence="3 4" key="1">
    <citation type="submission" date="2017-04" db="EMBL/GenBank/DDBJ databases">
        <authorList>
            <person name="Afonso C.L."/>
            <person name="Miller P.J."/>
            <person name="Scott M.A."/>
            <person name="Spackman E."/>
            <person name="Goraichik I."/>
            <person name="Dimitrov K.M."/>
            <person name="Suarez D.L."/>
            <person name="Swayne D.E."/>
        </authorList>
    </citation>
    <scope>NUCLEOTIDE SEQUENCE [LARGE SCALE GENOMIC DNA]</scope>
    <source>
        <strain evidence="3 4">B5P</strain>
    </source>
</reference>
<dbReference type="PANTHER" id="PTHR19353">
    <property type="entry name" value="FATTY ACID DESATURASE 2"/>
    <property type="match status" value="1"/>
</dbReference>
<evidence type="ECO:0000313" key="4">
    <source>
        <dbReference type="Proteomes" id="UP000193083"/>
    </source>
</evidence>
<dbReference type="EMBL" id="FXBL01000004">
    <property type="protein sequence ID" value="SMH41507.1"/>
    <property type="molecule type" value="Genomic_DNA"/>
</dbReference>
<feature type="transmembrane region" description="Helical" evidence="1">
    <location>
        <begin position="48"/>
        <end position="69"/>
    </location>
</feature>
<keyword evidence="1" id="KW-0472">Membrane</keyword>